<dbReference type="InParanoid" id="C0NLK5"/>
<sequence length="121" mass="13898">MELNSQITNAVLETRMEFDRRRPSSRSNLPEQAWDMQVDMRFSCSHLANWTRYCRFAAAPTGDTQYNLRACRRNLRSVLLSNQTPHSLPTVDSEPALLLLECDMLLLLLSMYCTTNGICIP</sequence>
<dbReference type="HOGENOM" id="CLU_2037428_0_0_1"/>
<dbReference type="AlphaFoldDB" id="C0NLK5"/>
<dbReference type="EMBL" id="GG663367">
    <property type="protein sequence ID" value="EEH07506.1"/>
    <property type="molecule type" value="Genomic_DNA"/>
</dbReference>
<organism evidence="1 2">
    <name type="scientific">Ajellomyces capsulatus (strain G186AR / H82 / ATCC MYA-2454 / RMSCC 2432)</name>
    <name type="common">Darling's disease fungus</name>
    <name type="synonym">Histoplasma capsulatum</name>
    <dbReference type="NCBI Taxonomy" id="447093"/>
    <lineage>
        <taxon>Eukaryota</taxon>
        <taxon>Fungi</taxon>
        <taxon>Dikarya</taxon>
        <taxon>Ascomycota</taxon>
        <taxon>Pezizomycotina</taxon>
        <taxon>Eurotiomycetes</taxon>
        <taxon>Eurotiomycetidae</taxon>
        <taxon>Onygenales</taxon>
        <taxon>Ajellomycetaceae</taxon>
        <taxon>Histoplasma</taxon>
    </lineage>
</organism>
<gene>
    <name evidence="1" type="ORF">HCBG_04385</name>
</gene>
<name>C0NLK5_AJECG</name>
<keyword evidence="2" id="KW-1185">Reference proteome</keyword>
<dbReference type="RefSeq" id="XP_045287987.1">
    <property type="nucleotide sequence ID" value="XM_045431434.1"/>
</dbReference>
<proteinExistence type="predicted"/>
<evidence type="ECO:0000313" key="1">
    <source>
        <dbReference type="EMBL" id="EEH07506.1"/>
    </source>
</evidence>
<accession>C0NLK5</accession>
<evidence type="ECO:0000313" key="2">
    <source>
        <dbReference type="Proteomes" id="UP000001631"/>
    </source>
</evidence>
<dbReference type="GeneID" id="69037401"/>
<dbReference type="Proteomes" id="UP000001631">
    <property type="component" value="Unassembled WGS sequence"/>
</dbReference>
<reference evidence="1" key="1">
    <citation type="submission" date="2009-02" db="EMBL/GenBank/DDBJ databases">
        <title>The Genome Sequence of Ajellomyces capsulatus strain G186AR.</title>
        <authorList>
            <consortium name="The Broad Institute Genome Sequencing Platform"/>
            <person name="Champion M."/>
            <person name="Cuomo C."/>
            <person name="Ma L.-J."/>
            <person name="Henn M.R."/>
            <person name="Sil A."/>
            <person name="Goldman B."/>
            <person name="Young S.K."/>
            <person name="Kodira C.D."/>
            <person name="Zeng Q."/>
            <person name="Koehrsen M."/>
            <person name="Alvarado L."/>
            <person name="Berlin A."/>
            <person name="Borenstein D."/>
            <person name="Chen Z."/>
            <person name="Engels R."/>
            <person name="Freedman E."/>
            <person name="Gellesch M."/>
            <person name="Goldberg J."/>
            <person name="Griggs A."/>
            <person name="Gujja S."/>
            <person name="Heiman D."/>
            <person name="Hepburn T."/>
            <person name="Howarth C."/>
            <person name="Jen D."/>
            <person name="Larson L."/>
            <person name="Lewis B."/>
            <person name="Mehta T."/>
            <person name="Park D."/>
            <person name="Pearson M."/>
            <person name="Roberts A."/>
            <person name="Saif S."/>
            <person name="Shea T."/>
            <person name="Shenoy N."/>
            <person name="Sisk P."/>
            <person name="Stolte C."/>
            <person name="Sykes S."/>
            <person name="Walk T."/>
            <person name="White J."/>
            <person name="Yandava C."/>
            <person name="Klein B."/>
            <person name="McEwen J.G."/>
            <person name="Puccia R."/>
            <person name="Goldman G.H."/>
            <person name="Felipe M.S."/>
            <person name="Nino-Vega G."/>
            <person name="San-Blas G."/>
            <person name="Taylor J."/>
            <person name="Mendoza L."/>
            <person name="Galagan J."/>
            <person name="Nusbaum C."/>
            <person name="Birren B."/>
        </authorList>
    </citation>
    <scope>NUCLEOTIDE SEQUENCE</scope>
    <source>
        <strain evidence="1">G186AR</strain>
    </source>
</reference>
<protein>
    <submittedName>
        <fullName evidence="1">Uncharacterized protein</fullName>
    </submittedName>
</protein>